<dbReference type="SUPFAM" id="SSF55681">
    <property type="entry name" value="Class II aaRS and biotin synthetases"/>
    <property type="match status" value="1"/>
</dbReference>
<dbReference type="GO" id="GO:0005524">
    <property type="term" value="F:ATP binding"/>
    <property type="evidence" value="ECO:0007669"/>
    <property type="project" value="UniProtKB-KW"/>
</dbReference>
<dbReference type="GO" id="GO:0005737">
    <property type="term" value="C:cytoplasm"/>
    <property type="evidence" value="ECO:0007669"/>
    <property type="project" value="TreeGrafter"/>
</dbReference>
<reference evidence="9" key="1">
    <citation type="submission" date="2020-08" db="EMBL/GenBank/DDBJ databases">
        <title>Genome public.</title>
        <authorList>
            <person name="Liu C."/>
            <person name="Sun Q."/>
        </authorList>
    </citation>
    <scope>NUCLEOTIDE SEQUENCE</scope>
    <source>
        <strain evidence="9">NSJ-63</strain>
    </source>
</reference>
<evidence type="ECO:0000256" key="3">
    <source>
        <dbReference type="ARBA" id="ARBA00012367"/>
    </source>
</evidence>
<dbReference type="PROSITE" id="PS51733">
    <property type="entry name" value="BPL_LPL_CATALYTIC"/>
    <property type="match status" value="1"/>
</dbReference>
<dbReference type="Gene3D" id="3.30.390.50">
    <property type="entry name" value="CO dehydrogenase flavoprotein, C-terminal domain"/>
    <property type="match status" value="1"/>
</dbReference>
<evidence type="ECO:0000256" key="1">
    <source>
        <dbReference type="ARBA" id="ARBA00005085"/>
    </source>
</evidence>
<dbReference type="Gene3D" id="3.30.930.10">
    <property type="entry name" value="Bira Bifunctional Protein, Domain 2"/>
    <property type="match status" value="1"/>
</dbReference>
<dbReference type="NCBIfam" id="TIGR00545">
    <property type="entry name" value="lipoyltrans"/>
    <property type="match status" value="1"/>
</dbReference>
<comment type="catalytic activity">
    <reaction evidence="7">
        <text>L-lysyl-[lipoyl-carrier protein] + (R)-lipoate + ATP = N(6)-[(R)-lipoyl]-L-lysyl-[lipoyl-carrier protein] + AMP + diphosphate + H(+)</text>
        <dbReference type="Rhea" id="RHEA:49288"/>
        <dbReference type="Rhea" id="RHEA-COMP:10500"/>
        <dbReference type="Rhea" id="RHEA-COMP:10502"/>
        <dbReference type="ChEBI" id="CHEBI:15378"/>
        <dbReference type="ChEBI" id="CHEBI:29969"/>
        <dbReference type="ChEBI" id="CHEBI:30616"/>
        <dbReference type="ChEBI" id="CHEBI:33019"/>
        <dbReference type="ChEBI" id="CHEBI:83088"/>
        <dbReference type="ChEBI" id="CHEBI:83099"/>
        <dbReference type="ChEBI" id="CHEBI:456215"/>
        <dbReference type="EC" id="6.3.1.20"/>
    </reaction>
</comment>
<accession>A0A926DKS4</accession>
<protein>
    <recommendedName>
        <fullName evidence="3">lipoate--protein ligase</fullName>
        <ecNumber evidence="3">6.3.1.20</ecNumber>
    </recommendedName>
</protein>
<dbReference type="PANTHER" id="PTHR12561:SF3">
    <property type="entry name" value="LIPOYLTRANSFERASE 1, MITOCHONDRIAL"/>
    <property type="match status" value="1"/>
</dbReference>
<gene>
    <name evidence="9" type="ORF">H8693_08910</name>
</gene>
<proteinExistence type="predicted"/>
<dbReference type="EMBL" id="JACRSS010000004">
    <property type="protein sequence ID" value="MBC8539054.1"/>
    <property type="molecule type" value="Genomic_DNA"/>
</dbReference>
<organism evidence="9 10">
    <name type="scientific">Guopingia tenuis</name>
    <dbReference type="NCBI Taxonomy" id="2763656"/>
    <lineage>
        <taxon>Bacteria</taxon>
        <taxon>Bacillati</taxon>
        <taxon>Bacillota</taxon>
        <taxon>Clostridia</taxon>
        <taxon>Christensenellales</taxon>
        <taxon>Christensenellaceae</taxon>
        <taxon>Guopingia</taxon>
    </lineage>
</organism>
<comment type="pathway">
    <text evidence="1">Protein modification; protein lipoylation via exogenous pathway; protein N(6)-(lipoyl)lysine from lipoate: step 2/2.</text>
</comment>
<evidence type="ECO:0000256" key="5">
    <source>
        <dbReference type="ARBA" id="ARBA00022741"/>
    </source>
</evidence>
<evidence type="ECO:0000259" key="8">
    <source>
        <dbReference type="PROSITE" id="PS51733"/>
    </source>
</evidence>
<evidence type="ECO:0000256" key="2">
    <source>
        <dbReference type="ARBA" id="ARBA00005124"/>
    </source>
</evidence>
<dbReference type="GO" id="GO:0009249">
    <property type="term" value="P:protein lipoylation"/>
    <property type="evidence" value="ECO:0007669"/>
    <property type="project" value="InterPro"/>
</dbReference>
<dbReference type="RefSeq" id="WP_249280679.1">
    <property type="nucleotide sequence ID" value="NZ_JACRSS010000004.1"/>
</dbReference>
<dbReference type="EC" id="6.3.1.20" evidence="3"/>
<evidence type="ECO:0000256" key="4">
    <source>
        <dbReference type="ARBA" id="ARBA00022598"/>
    </source>
</evidence>
<comment type="pathway">
    <text evidence="2">Protein modification; protein lipoylation via exogenous pathway; protein N(6)-(lipoyl)lysine from lipoate: step 1/2.</text>
</comment>
<dbReference type="InterPro" id="IPR019491">
    <property type="entry name" value="Lipoate_protein_ligase_C"/>
</dbReference>
<keyword evidence="6" id="KW-0067">ATP-binding</keyword>
<dbReference type="Pfam" id="PF10437">
    <property type="entry name" value="Lip_prot_lig_C"/>
    <property type="match status" value="1"/>
</dbReference>
<evidence type="ECO:0000256" key="7">
    <source>
        <dbReference type="ARBA" id="ARBA00048037"/>
    </source>
</evidence>
<dbReference type="InterPro" id="IPR004562">
    <property type="entry name" value="LipoylTrfase_LipoateP_Ligase"/>
</dbReference>
<dbReference type="Proteomes" id="UP000617951">
    <property type="component" value="Unassembled WGS sequence"/>
</dbReference>
<dbReference type="Pfam" id="PF21948">
    <property type="entry name" value="LplA-B_cat"/>
    <property type="match status" value="1"/>
</dbReference>
<comment type="caution">
    <text evidence="9">The sequence shown here is derived from an EMBL/GenBank/DDBJ whole genome shotgun (WGS) entry which is preliminary data.</text>
</comment>
<evidence type="ECO:0000256" key="6">
    <source>
        <dbReference type="ARBA" id="ARBA00022840"/>
    </source>
</evidence>
<dbReference type="PANTHER" id="PTHR12561">
    <property type="entry name" value="LIPOATE-PROTEIN LIGASE"/>
    <property type="match status" value="1"/>
</dbReference>
<dbReference type="GO" id="GO:0017118">
    <property type="term" value="F:lipoyltransferase activity"/>
    <property type="evidence" value="ECO:0007669"/>
    <property type="project" value="TreeGrafter"/>
</dbReference>
<dbReference type="GO" id="GO:0016979">
    <property type="term" value="F:lipoate-protein ligase activity"/>
    <property type="evidence" value="ECO:0007669"/>
    <property type="project" value="UniProtKB-EC"/>
</dbReference>
<evidence type="ECO:0000313" key="9">
    <source>
        <dbReference type="EMBL" id="MBC8539054.1"/>
    </source>
</evidence>
<evidence type="ECO:0000313" key="10">
    <source>
        <dbReference type="Proteomes" id="UP000617951"/>
    </source>
</evidence>
<dbReference type="CDD" id="cd16443">
    <property type="entry name" value="LplA"/>
    <property type="match status" value="1"/>
</dbReference>
<keyword evidence="10" id="KW-1185">Reference proteome</keyword>
<sequence>MHIYFYLSPSNNAWRNMAQDEWLLANLPADTLLFYCYVNAPSVIIGKNQNAWKECDLPAMERDGVRLARRVSGGGAVYHDLGNLNFSFLAAKDVYCLEKQMNVILQAVKKLGIDAQFSGRNDITVEEKKFSGNAFCARGDNRMHHGTLLLHSDLSRLSRYLHVSPQKIQSKGIDSVRARVCNLSEWTPALSREDAGETMLHLLRESLQETYEEPLAPYPFPSSWEQEVSALEEKHASWEWRLGQAPRFSLEWEARFPWGGVEIHLSLREGYIEAVRVYSDALDPELPAAIEKAFRGCRYARESLTGSLSVLPEPYGKDLQGFLQSVNL</sequence>
<dbReference type="InterPro" id="IPR045864">
    <property type="entry name" value="aa-tRNA-synth_II/BPL/LPL"/>
</dbReference>
<feature type="domain" description="BPL/LPL catalytic" evidence="8">
    <location>
        <begin position="26"/>
        <end position="211"/>
    </location>
</feature>
<name>A0A926DKS4_9FIRM</name>
<dbReference type="InterPro" id="IPR004143">
    <property type="entry name" value="BPL_LPL_catalytic"/>
</dbReference>
<keyword evidence="5" id="KW-0547">Nucleotide-binding</keyword>
<dbReference type="AlphaFoldDB" id="A0A926DKS4"/>
<keyword evidence="4 9" id="KW-0436">Ligase</keyword>
<dbReference type="SUPFAM" id="SSF82649">
    <property type="entry name" value="SufE/NifU"/>
    <property type="match status" value="1"/>
</dbReference>